<name>A0A2N3IKJ4_9BACT</name>
<dbReference type="Pfam" id="PF13521">
    <property type="entry name" value="AAA_28"/>
    <property type="match status" value="1"/>
</dbReference>
<gene>
    <name evidence="2" type="ORF">Rain11_0196</name>
</gene>
<proteinExistence type="predicted"/>
<dbReference type="EMBL" id="NKXO01000002">
    <property type="protein sequence ID" value="PKQ70850.1"/>
    <property type="molecule type" value="Genomic_DNA"/>
</dbReference>
<dbReference type="InterPro" id="IPR052735">
    <property type="entry name" value="NAD_biosynth-regulator"/>
</dbReference>
<dbReference type="GO" id="GO:0016301">
    <property type="term" value="F:kinase activity"/>
    <property type="evidence" value="ECO:0007669"/>
    <property type="project" value="UniProtKB-KW"/>
</dbReference>
<keyword evidence="2" id="KW-0808">Transferase</keyword>
<comment type="caution">
    <text evidence="2">The sequence shown here is derived from an EMBL/GenBank/DDBJ whole genome shotgun (WGS) entry which is preliminary data.</text>
</comment>
<evidence type="ECO:0000313" key="2">
    <source>
        <dbReference type="EMBL" id="PKQ70850.1"/>
    </source>
</evidence>
<protein>
    <submittedName>
        <fullName evidence="2">Putative ATPase/kinase involved in NAD metabolism</fullName>
    </submittedName>
</protein>
<organism evidence="2 3">
    <name type="scientific">Raineya orbicola</name>
    <dbReference type="NCBI Taxonomy" id="2016530"/>
    <lineage>
        <taxon>Bacteria</taxon>
        <taxon>Pseudomonadati</taxon>
        <taxon>Bacteroidota</taxon>
        <taxon>Cytophagia</taxon>
        <taxon>Cytophagales</taxon>
        <taxon>Raineyaceae</taxon>
        <taxon>Raineya</taxon>
    </lineage>
</organism>
<dbReference type="InterPro" id="IPR038727">
    <property type="entry name" value="NadR/Ttd14_AAA_dom"/>
</dbReference>
<sequence>MFKVAIVGVEATGKSTLAENLAKHYQTIWVREYAREYLTRLDRKYTFDDVLTIAQGQQRLITKAIAQNPSLPIIFVDTELLVTHIWCEYVFGRHHSWIAENLSKQNFDLYLLCNTDLPWEYDVLREQPSLEKRKEIHKLYEFYLRKLHFPYELIEGKAEQRLLSAVQAIEKHFKFSDKNFQNGDKV</sequence>
<keyword evidence="2" id="KW-0418">Kinase</keyword>
<keyword evidence="3" id="KW-1185">Reference proteome</keyword>
<evidence type="ECO:0000259" key="1">
    <source>
        <dbReference type="Pfam" id="PF13521"/>
    </source>
</evidence>
<dbReference type="Gene3D" id="3.40.50.300">
    <property type="entry name" value="P-loop containing nucleotide triphosphate hydrolases"/>
    <property type="match status" value="1"/>
</dbReference>
<dbReference type="InterPro" id="IPR027417">
    <property type="entry name" value="P-loop_NTPase"/>
</dbReference>
<dbReference type="AlphaFoldDB" id="A0A2N3IKJ4"/>
<dbReference type="SUPFAM" id="SSF52540">
    <property type="entry name" value="P-loop containing nucleoside triphosphate hydrolases"/>
    <property type="match status" value="1"/>
</dbReference>
<reference evidence="2 3" key="1">
    <citation type="submission" date="2017-06" db="EMBL/GenBank/DDBJ databases">
        <title>Raineya orbicola gen. nov., sp. nov. a slightly thermophilic bacterium of the phylum Bacteroidetes and the description of Raineyaceae fam. nov.</title>
        <authorList>
            <person name="Albuquerque L."/>
            <person name="Polonia A.R.M."/>
            <person name="Barroso C."/>
            <person name="Froufe H.J.C."/>
            <person name="Lage O."/>
            <person name="Lobo-Da-Cunha A."/>
            <person name="Egas C."/>
            <person name="Da Costa M.S."/>
        </authorList>
    </citation>
    <scope>NUCLEOTIDE SEQUENCE [LARGE SCALE GENOMIC DNA]</scope>
    <source>
        <strain evidence="2 3">SPSPC-11</strain>
    </source>
</reference>
<feature type="domain" description="NadR/Ttd14 AAA" evidence="1">
    <location>
        <begin position="3"/>
        <end position="161"/>
    </location>
</feature>
<dbReference type="PANTHER" id="PTHR37512">
    <property type="entry name" value="TRIFUNCTIONAL NAD BIOSYNTHESIS/REGULATOR PROTEIN NADR"/>
    <property type="match status" value="1"/>
</dbReference>
<dbReference type="RefSeq" id="WP_101357458.1">
    <property type="nucleotide sequence ID" value="NZ_NKXO01000002.1"/>
</dbReference>
<evidence type="ECO:0000313" key="3">
    <source>
        <dbReference type="Proteomes" id="UP000233387"/>
    </source>
</evidence>
<dbReference type="Proteomes" id="UP000233387">
    <property type="component" value="Unassembled WGS sequence"/>
</dbReference>
<accession>A0A2N3IKJ4</accession>
<dbReference type="PANTHER" id="PTHR37512:SF1">
    <property type="entry name" value="NADR_TTD14 AAA DOMAIN-CONTAINING PROTEIN"/>
    <property type="match status" value="1"/>
</dbReference>
<dbReference type="OrthoDB" id="9151999at2"/>